<dbReference type="STRING" id="651182.TOL2_C17080"/>
<dbReference type="RefSeq" id="WP_014957210.1">
    <property type="nucleotide sequence ID" value="NC_018645.1"/>
</dbReference>
<dbReference type="PANTHER" id="PTHR34477:SF1">
    <property type="entry name" value="UPF0213 PROTEIN YHBQ"/>
    <property type="match status" value="1"/>
</dbReference>
<dbReference type="PATRIC" id="fig|651182.5.peg.2036"/>
<dbReference type="KEGG" id="dto:TOL2_C17080"/>
<dbReference type="Pfam" id="PF01541">
    <property type="entry name" value="GIY-YIG"/>
    <property type="match status" value="1"/>
</dbReference>
<dbReference type="OrthoDB" id="287318at2"/>
<dbReference type="HOGENOM" id="CLU_135650_0_3_7"/>
<sequence>MKNWQVYLLKCSDNSLYCGVTKDLDNRLSNHNNGTASKYTRSRLPVNIVAVKNDLTKKEAFKLEYQIKKLPAEKKISALKRGNPEK</sequence>
<dbReference type="Gene3D" id="3.40.1440.10">
    <property type="entry name" value="GIY-YIG endonuclease"/>
    <property type="match status" value="1"/>
</dbReference>
<keyword evidence="4" id="KW-1185">Reference proteome</keyword>
<accession>K0N7D3</accession>
<comment type="similarity">
    <text evidence="1">Belongs to the UPF0213 family.</text>
</comment>
<dbReference type="PANTHER" id="PTHR34477">
    <property type="entry name" value="UPF0213 PROTEIN YHBQ"/>
    <property type="match status" value="1"/>
</dbReference>
<proteinExistence type="inferred from homology"/>
<dbReference type="PROSITE" id="PS50164">
    <property type="entry name" value="GIY_YIG"/>
    <property type="match status" value="1"/>
</dbReference>
<evidence type="ECO:0000256" key="1">
    <source>
        <dbReference type="ARBA" id="ARBA00007435"/>
    </source>
</evidence>
<organism evidence="3 4">
    <name type="scientific">Desulfobacula toluolica (strain DSM 7467 / Tol2)</name>
    <dbReference type="NCBI Taxonomy" id="651182"/>
    <lineage>
        <taxon>Bacteria</taxon>
        <taxon>Pseudomonadati</taxon>
        <taxon>Thermodesulfobacteriota</taxon>
        <taxon>Desulfobacteria</taxon>
        <taxon>Desulfobacterales</taxon>
        <taxon>Desulfobacteraceae</taxon>
        <taxon>Desulfobacula</taxon>
    </lineage>
</organism>
<protein>
    <submittedName>
        <fullName evidence="3">Conserved uncharacterized protein, UPF0213</fullName>
    </submittedName>
</protein>
<dbReference type="InterPro" id="IPR000305">
    <property type="entry name" value="GIY-YIG_endonuc"/>
</dbReference>
<feature type="domain" description="GIY-YIG" evidence="2">
    <location>
        <begin position="2"/>
        <end position="77"/>
    </location>
</feature>
<evidence type="ECO:0000259" key="2">
    <source>
        <dbReference type="PROSITE" id="PS50164"/>
    </source>
</evidence>
<dbReference type="SUPFAM" id="SSF82771">
    <property type="entry name" value="GIY-YIG endonuclease"/>
    <property type="match status" value="1"/>
</dbReference>
<evidence type="ECO:0000313" key="4">
    <source>
        <dbReference type="Proteomes" id="UP000007347"/>
    </source>
</evidence>
<dbReference type="AlphaFoldDB" id="K0N7D3"/>
<dbReference type="CDD" id="cd10456">
    <property type="entry name" value="GIY-YIG_UPF0213"/>
    <property type="match status" value="1"/>
</dbReference>
<dbReference type="EMBL" id="FO203503">
    <property type="protein sequence ID" value="CCK79869.1"/>
    <property type="molecule type" value="Genomic_DNA"/>
</dbReference>
<dbReference type="InterPro" id="IPR050190">
    <property type="entry name" value="UPF0213_domain"/>
</dbReference>
<dbReference type="InterPro" id="IPR035901">
    <property type="entry name" value="GIY-YIG_endonuc_sf"/>
</dbReference>
<evidence type="ECO:0000313" key="3">
    <source>
        <dbReference type="EMBL" id="CCK79869.1"/>
    </source>
</evidence>
<gene>
    <name evidence="3" type="ordered locus">TOL2_C17080</name>
</gene>
<dbReference type="Proteomes" id="UP000007347">
    <property type="component" value="Chromosome"/>
</dbReference>
<name>K0N7D3_DESTT</name>
<reference evidence="3 4" key="1">
    <citation type="journal article" date="2013" name="Environ. Microbiol.">
        <title>Complete genome, catabolic sub-proteomes and key-metabolites of Desulfobacula toluolica Tol2, a marine, aromatic compound-degrading, sulfate-reducing bacterium.</title>
        <authorList>
            <person name="Wohlbrand L."/>
            <person name="Jacob J.H."/>
            <person name="Kube M."/>
            <person name="Mussmann M."/>
            <person name="Jarling R."/>
            <person name="Beck A."/>
            <person name="Amann R."/>
            <person name="Wilkes H."/>
            <person name="Reinhardt R."/>
            <person name="Rabus R."/>
        </authorList>
    </citation>
    <scope>NUCLEOTIDE SEQUENCE [LARGE SCALE GENOMIC DNA]</scope>
    <source>
        <strain evidence="4">DSM 7467 / Tol2</strain>
    </source>
</reference>